<dbReference type="EMBL" id="JAEKNR010000209">
    <property type="protein sequence ID" value="MBJ7600506.1"/>
    <property type="molecule type" value="Genomic_DNA"/>
</dbReference>
<dbReference type="Proteomes" id="UP000612893">
    <property type="component" value="Unassembled WGS sequence"/>
</dbReference>
<proteinExistence type="predicted"/>
<dbReference type="RefSeq" id="WP_338204367.1">
    <property type="nucleotide sequence ID" value="NZ_JAEKNR010000209.1"/>
</dbReference>
<protein>
    <submittedName>
        <fullName evidence="1">Uncharacterized protein</fullName>
    </submittedName>
</protein>
<organism evidence="1 2">
    <name type="scientific">Candidatus Nephthysia bennettiae</name>
    <dbReference type="NCBI Taxonomy" id="3127016"/>
    <lineage>
        <taxon>Bacteria</taxon>
        <taxon>Bacillati</taxon>
        <taxon>Candidatus Dormiibacterota</taxon>
        <taxon>Candidatus Dormibacteria</taxon>
        <taxon>Candidatus Dormibacterales</taxon>
        <taxon>Candidatus Dormibacteraceae</taxon>
        <taxon>Candidatus Nephthysia</taxon>
    </lineage>
</organism>
<gene>
    <name evidence="1" type="ORF">JF922_20860</name>
</gene>
<reference evidence="1" key="1">
    <citation type="submission" date="2020-10" db="EMBL/GenBank/DDBJ databases">
        <title>Ca. Dormibacterota MAGs.</title>
        <authorList>
            <person name="Montgomery K."/>
        </authorList>
    </citation>
    <scope>NUCLEOTIDE SEQUENCE [LARGE SCALE GENOMIC DNA]</scope>
    <source>
        <strain evidence="1">SC8812_S17_10</strain>
    </source>
</reference>
<name>A0A934K2Q2_9BACT</name>
<sequence>MARPSSSGLVKCGQRPECKVDVLDVTELRELLRARMALLDPLPEHRTGELARDDRGWYVVTYWTAHR</sequence>
<evidence type="ECO:0000313" key="1">
    <source>
        <dbReference type="EMBL" id="MBJ7600506.1"/>
    </source>
</evidence>
<accession>A0A934K2Q2</accession>
<dbReference type="AlphaFoldDB" id="A0A934K2Q2"/>
<keyword evidence="2" id="KW-1185">Reference proteome</keyword>
<comment type="caution">
    <text evidence="1">The sequence shown here is derived from an EMBL/GenBank/DDBJ whole genome shotgun (WGS) entry which is preliminary data.</text>
</comment>
<evidence type="ECO:0000313" key="2">
    <source>
        <dbReference type="Proteomes" id="UP000612893"/>
    </source>
</evidence>